<gene>
    <name evidence="9" type="ORF">AM592_00415</name>
</gene>
<dbReference type="CDD" id="cd06550">
    <property type="entry name" value="TM_ABC_iron-siderophores_like"/>
    <property type="match status" value="1"/>
</dbReference>
<name>A0A0M4FRA0_9BACI</name>
<dbReference type="PANTHER" id="PTHR30472:SF1">
    <property type="entry name" value="FE(3+) DICITRATE TRANSPORT SYSTEM PERMEASE PROTEIN FECC-RELATED"/>
    <property type="match status" value="1"/>
</dbReference>
<keyword evidence="7 8" id="KW-0472">Membrane</keyword>
<feature type="transmembrane region" description="Helical" evidence="8">
    <location>
        <begin position="62"/>
        <end position="82"/>
    </location>
</feature>
<feature type="transmembrane region" description="Helical" evidence="8">
    <location>
        <begin position="94"/>
        <end position="112"/>
    </location>
</feature>
<dbReference type="Proteomes" id="UP000067625">
    <property type="component" value="Chromosome"/>
</dbReference>
<evidence type="ECO:0000256" key="1">
    <source>
        <dbReference type="ARBA" id="ARBA00004651"/>
    </source>
</evidence>
<dbReference type="PATRIC" id="fig|1441095.3.peg.95"/>
<feature type="transmembrane region" description="Helical" evidence="8">
    <location>
        <begin position="240"/>
        <end position="263"/>
    </location>
</feature>
<accession>A0A0M4FRA0</accession>
<dbReference type="InterPro" id="IPR000522">
    <property type="entry name" value="ABC_transptr_permease_BtuC"/>
</dbReference>
<sequence length="331" mass="34321">MVPFQAKQHKFSILLALIIVLILGLALNISVGAANISFITALKALFVWDGTREQIIVSTLRLPRTVVGVLVGANLAAAGALMQALTRNPLASPQVFGVNAGASLCVVAGVVLFPSAQISVVVFAFLGAAIGGLIVYSFGSAGGMTPVKLALAGIAVHLFLSAFTHSIIILNESADDVLFWMAGAISDSNWGDVQTIVPWALIGISISFAMSGSVSVLGLGDATAKGLGQNITIIRTAVSFLVLILAGSSVAVAGPIGFVGLLVPHIARKLVGEDYRFVLPFSALLGAILLVYADVLARFIAYPYESPVGIVTAMIGTPFFLYLASKGRTLK</sequence>
<proteinExistence type="inferred from homology"/>
<dbReference type="OrthoDB" id="9811721at2"/>
<dbReference type="SUPFAM" id="SSF81345">
    <property type="entry name" value="ABC transporter involved in vitamin B12 uptake, BtuC"/>
    <property type="match status" value="1"/>
</dbReference>
<dbReference type="GO" id="GO:0033214">
    <property type="term" value="P:siderophore-iron import into cell"/>
    <property type="evidence" value="ECO:0007669"/>
    <property type="project" value="TreeGrafter"/>
</dbReference>
<dbReference type="EMBL" id="CP012600">
    <property type="protein sequence ID" value="ALC80230.1"/>
    <property type="molecule type" value="Genomic_DNA"/>
</dbReference>
<protein>
    <submittedName>
        <fullName evidence="9">Iron-siderophore ABC transporter permease</fullName>
    </submittedName>
</protein>
<feature type="transmembrane region" description="Helical" evidence="8">
    <location>
        <begin position="150"/>
        <end position="170"/>
    </location>
</feature>
<dbReference type="PANTHER" id="PTHR30472">
    <property type="entry name" value="FERRIC ENTEROBACTIN TRANSPORT SYSTEM PERMEASE PROTEIN"/>
    <property type="match status" value="1"/>
</dbReference>
<feature type="transmembrane region" description="Helical" evidence="8">
    <location>
        <begin position="12"/>
        <end position="42"/>
    </location>
</feature>
<evidence type="ECO:0000256" key="4">
    <source>
        <dbReference type="ARBA" id="ARBA00022475"/>
    </source>
</evidence>
<evidence type="ECO:0000256" key="8">
    <source>
        <dbReference type="SAM" id="Phobius"/>
    </source>
</evidence>
<comment type="subcellular location">
    <subcellularLocation>
        <location evidence="1">Cell membrane</location>
        <topology evidence="1">Multi-pass membrane protein</topology>
    </subcellularLocation>
</comment>
<evidence type="ECO:0000313" key="10">
    <source>
        <dbReference type="Proteomes" id="UP000067625"/>
    </source>
</evidence>
<organism evidence="9 10">
    <name type="scientific">Bacillus gobiensis</name>
    <dbReference type="NCBI Taxonomy" id="1441095"/>
    <lineage>
        <taxon>Bacteria</taxon>
        <taxon>Bacillati</taxon>
        <taxon>Bacillota</taxon>
        <taxon>Bacilli</taxon>
        <taxon>Bacillales</taxon>
        <taxon>Bacillaceae</taxon>
        <taxon>Bacillus</taxon>
    </lineage>
</organism>
<dbReference type="InterPro" id="IPR037294">
    <property type="entry name" value="ABC_BtuC-like"/>
</dbReference>
<evidence type="ECO:0000256" key="7">
    <source>
        <dbReference type="ARBA" id="ARBA00023136"/>
    </source>
</evidence>
<feature type="transmembrane region" description="Helical" evidence="8">
    <location>
        <begin position="118"/>
        <end position="138"/>
    </location>
</feature>
<evidence type="ECO:0000256" key="6">
    <source>
        <dbReference type="ARBA" id="ARBA00022989"/>
    </source>
</evidence>
<feature type="transmembrane region" description="Helical" evidence="8">
    <location>
        <begin position="275"/>
        <end position="296"/>
    </location>
</feature>
<dbReference type="GO" id="GO:0005886">
    <property type="term" value="C:plasma membrane"/>
    <property type="evidence" value="ECO:0007669"/>
    <property type="project" value="UniProtKB-SubCell"/>
</dbReference>
<keyword evidence="3" id="KW-0813">Transport</keyword>
<keyword evidence="5 8" id="KW-0812">Transmembrane</keyword>
<comment type="similarity">
    <text evidence="2">Belongs to the binding-protein-dependent transport system permease family. FecCD subfamily.</text>
</comment>
<evidence type="ECO:0000256" key="5">
    <source>
        <dbReference type="ARBA" id="ARBA00022692"/>
    </source>
</evidence>
<reference evidence="10" key="1">
    <citation type="submission" date="2015-08" db="EMBL/GenBank/DDBJ databases">
        <title>Genome sequencing project for genomic taxonomy and phylogenomics of Bacillus-like bacteria.</title>
        <authorList>
            <person name="Liu B."/>
            <person name="Wang J."/>
            <person name="Zhu Y."/>
            <person name="Liu G."/>
            <person name="Chen Q."/>
            <person name="Chen Z."/>
            <person name="Lan J."/>
            <person name="Che J."/>
            <person name="Ge C."/>
            <person name="Shi H."/>
            <person name="Pan Z."/>
            <person name="Liu X."/>
        </authorList>
    </citation>
    <scope>NUCLEOTIDE SEQUENCE [LARGE SCALE GENOMIC DNA]</scope>
    <source>
        <strain evidence="10">FJAT-4402</strain>
    </source>
</reference>
<dbReference type="AlphaFoldDB" id="A0A0M4FRA0"/>
<feature type="transmembrane region" description="Helical" evidence="8">
    <location>
        <begin position="196"/>
        <end position="219"/>
    </location>
</feature>
<keyword evidence="6 8" id="KW-1133">Transmembrane helix</keyword>
<reference evidence="9 10" key="2">
    <citation type="journal article" date="2016" name="Int. J. Syst. Evol. Microbiol.">
        <title>Bacillus gobiensis sp. nov., isolated from a soil sample.</title>
        <authorList>
            <person name="Liu B."/>
            <person name="Liu G.H."/>
            <person name="Cetin S."/>
            <person name="Schumann P."/>
            <person name="Pan Z.Z."/>
            <person name="Chen Q.Q."/>
        </authorList>
    </citation>
    <scope>NUCLEOTIDE SEQUENCE [LARGE SCALE GENOMIC DNA]</scope>
    <source>
        <strain evidence="9 10">FJAT-4402</strain>
    </source>
</reference>
<keyword evidence="4" id="KW-1003">Cell membrane</keyword>
<dbReference type="STRING" id="1441095.AM592_00415"/>
<dbReference type="Pfam" id="PF01032">
    <property type="entry name" value="FecCD"/>
    <property type="match status" value="1"/>
</dbReference>
<dbReference type="FunFam" id="1.10.3470.10:FF:000001">
    <property type="entry name" value="Vitamin B12 ABC transporter permease BtuC"/>
    <property type="match status" value="1"/>
</dbReference>
<evidence type="ECO:0000256" key="3">
    <source>
        <dbReference type="ARBA" id="ARBA00022448"/>
    </source>
</evidence>
<dbReference type="RefSeq" id="WP_053601952.1">
    <property type="nucleotide sequence ID" value="NZ_CP012600.1"/>
</dbReference>
<dbReference type="Gene3D" id="1.10.3470.10">
    <property type="entry name" value="ABC transporter involved in vitamin B12 uptake, BtuC"/>
    <property type="match status" value="1"/>
</dbReference>
<dbReference type="GO" id="GO:0022857">
    <property type="term" value="F:transmembrane transporter activity"/>
    <property type="evidence" value="ECO:0007669"/>
    <property type="project" value="InterPro"/>
</dbReference>
<keyword evidence="10" id="KW-1185">Reference proteome</keyword>
<evidence type="ECO:0000256" key="2">
    <source>
        <dbReference type="ARBA" id="ARBA00007935"/>
    </source>
</evidence>
<evidence type="ECO:0000313" key="9">
    <source>
        <dbReference type="EMBL" id="ALC80230.1"/>
    </source>
</evidence>
<feature type="transmembrane region" description="Helical" evidence="8">
    <location>
        <begin position="308"/>
        <end position="325"/>
    </location>
</feature>